<keyword evidence="4" id="KW-0175">Coiled coil</keyword>
<evidence type="ECO:0000256" key="4">
    <source>
        <dbReference type="SAM" id="Coils"/>
    </source>
</evidence>
<feature type="region of interest" description="Disordered" evidence="5">
    <location>
        <begin position="1"/>
        <end position="36"/>
    </location>
</feature>
<evidence type="ECO:0000313" key="7">
    <source>
        <dbReference type="Proteomes" id="UP000515160"/>
    </source>
</evidence>
<feature type="compositionally biased region" description="Polar residues" evidence="5">
    <location>
        <begin position="459"/>
        <end position="468"/>
    </location>
</feature>
<name>A0A9C6W3W4_DROAB</name>
<keyword evidence="2 3" id="KW-0694">RNA-binding</keyword>
<feature type="domain" description="RRM" evidence="6">
    <location>
        <begin position="191"/>
        <end position="277"/>
    </location>
</feature>
<dbReference type="GO" id="GO:0003723">
    <property type="term" value="F:RNA binding"/>
    <property type="evidence" value="ECO:0007669"/>
    <property type="project" value="UniProtKB-UniRule"/>
</dbReference>
<evidence type="ECO:0000256" key="1">
    <source>
        <dbReference type="ARBA" id="ARBA00022737"/>
    </source>
</evidence>
<dbReference type="FunFam" id="3.30.70.330:FF:000043">
    <property type="entry name" value="paraspeckle component 1 isoform X1"/>
    <property type="match status" value="1"/>
</dbReference>
<dbReference type="PANTHER" id="PTHR23189">
    <property type="entry name" value="RNA RECOGNITION MOTIF-CONTAINING"/>
    <property type="match status" value="1"/>
</dbReference>
<dbReference type="Proteomes" id="UP000515160">
    <property type="component" value="Chromosome 2L"/>
</dbReference>
<feature type="domain" description="RRM" evidence="6">
    <location>
        <begin position="117"/>
        <end position="189"/>
    </location>
</feature>
<protein>
    <submittedName>
        <fullName evidence="8">Protein no-on-transient A-like isoform X2</fullName>
    </submittedName>
</protein>
<dbReference type="Gene3D" id="3.30.70.330">
    <property type="match status" value="2"/>
</dbReference>
<dbReference type="GeneID" id="117563847"/>
<proteinExistence type="predicted"/>
<feature type="region of interest" description="Disordered" evidence="5">
    <location>
        <begin position="459"/>
        <end position="478"/>
    </location>
</feature>
<dbReference type="InterPro" id="IPR000504">
    <property type="entry name" value="RRM_dom"/>
</dbReference>
<organism evidence="7 8">
    <name type="scientific">Drosophila albomicans</name>
    <name type="common">Fruit fly</name>
    <dbReference type="NCBI Taxonomy" id="7291"/>
    <lineage>
        <taxon>Eukaryota</taxon>
        <taxon>Metazoa</taxon>
        <taxon>Ecdysozoa</taxon>
        <taxon>Arthropoda</taxon>
        <taxon>Hexapoda</taxon>
        <taxon>Insecta</taxon>
        <taxon>Pterygota</taxon>
        <taxon>Neoptera</taxon>
        <taxon>Endopterygota</taxon>
        <taxon>Diptera</taxon>
        <taxon>Brachycera</taxon>
        <taxon>Muscomorpha</taxon>
        <taxon>Ephydroidea</taxon>
        <taxon>Drosophilidae</taxon>
        <taxon>Drosophila</taxon>
    </lineage>
</organism>
<keyword evidence="1" id="KW-0677">Repeat</keyword>
<dbReference type="Gene3D" id="6.10.250.1170">
    <property type="match status" value="1"/>
</dbReference>
<evidence type="ECO:0000256" key="5">
    <source>
        <dbReference type="SAM" id="MobiDB-lite"/>
    </source>
</evidence>
<evidence type="ECO:0000256" key="3">
    <source>
        <dbReference type="PROSITE-ProRule" id="PRU00176"/>
    </source>
</evidence>
<sequence>MNSENISKPNEEPKMLGKRRLEDQDEISETAKKGRIEQGDKSWPLVVHEPNNQVAQLEGLKAFRNRVSGGVSRNSGYNNNNNNKDLYFIEKKLQAIEGPNLELESMDIEEFRFSNRNRLYVGNMPKDMGKEKLKEMFEPYGEINDLFVNVQKNLAFLKMEFHQNAVKAKRALDGSIVNGRTLRVRFAPSHPLVRVTNLSDCVSNELLHKGFEIFGPIERAVVVVDNRGNHKGEGIVEFVMRSSAMNCLSLCQERCFLLTAKLRPCIVEPLEINDDDDGMSEKMIAKSQAFNEERSVGPRFADLCSFEHEYATEYKCIIEYYKKKAAALQRELKYEEQKLEDELDYARTMRETELLRKELKRREADEERRKLELRMRHKQSQQLFSLEADPFHHQSDLLAPRFSRNRETGFGGFSDYNSRDSNLNSSPFVVFGDPNENSSYNQHDEVELLESYNISDSNYSTGNDTWNGGQSGIRHSLD</sequence>
<dbReference type="InterPro" id="IPR035979">
    <property type="entry name" value="RBD_domain_sf"/>
</dbReference>
<dbReference type="Pfam" id="PF08075">
    <property type="entry name" value="NOPS"/>
    <property type="match status" value="1"/>
</dbReference>
<dbReference type="AlphaFoldDB" id="A0A9C6W3W4"/>
<evidence type="ECO:0000256" key="2">
    <source>
        <dbReference type="ARBA" id="ARBA00022884"/>
    </source>
</evidence>
<dbReference type="OrthoDB" id="10067824at2759"/>
<dbReference type="SUPFAM" id="SSF54928">
    <property type="entry name" value="RNA-binding domain, RBD"/>
    <property type="match status" value="1"/>
</dbReference>
<dbReference type="PROSITE" id="PS50102">
    <property type="entry name" value="RRM"/>
    <property type="match status" value="2"/>
</dbReference>
<dbReference type="Pfam" id="PF00076">
    <property type="entry name" value="RRM_1"/>
    <property type="match status" value="2"/>
</dbReference>
<keyword evidence="7" id="KW-1185">Reference proteome</keyword>
<dbReference type="InterPro" id="IPR012677">
    <property type="entry name" value="Nucleotide-bd_a/b_plait_sf"/>
</dbReference>
<dbReference type="InterPro" id="IPR012975">
    <property type="entry name" value="NOPS"/>
</dbReference>
<evidence type="ECO:0000313" key="8">
    <source>
        <dbReference type="RefSeq" id="XP_051858371.1"/>
    </source>
</evidence>
<accession>A0A9C6W3W4</accession>
<gene>
    <name evidence="8" type="primary">LOC117563847</name>
</gene>
<feature type="coiled-coil region" evidence="4">
    <location>
        <begin position="318"/>
        <end position="381"/>
    </location>
</feature>
<dbReference type="RefSeq" id="XP_051858371.1">
    <property type="nucleotide sequence ID" value="XM_052002411.1"/>
</dbReference>
<reference evidence="8" key="1">
    <citation type="submission" date="2025-08" db="UniProtKB">
        <authorList>
            <consortium name="RefSeq"/>
        </authorList>
    </citation>
    <scope>IDENTIFICATION</scope>
    <source>
        <strain evidence="8">15112-1751.03</strain>
        <tissue evidence="8">Whole Adult</tissue>
    </source>
</reference>
<dbReference type="SMART" id="SM00360">
    <property type="entry name" value="RRM"/>
    <property type="match status" value="2"/>
</dbReference>
<evidence type="ECO:0000259" key="6">
    <source>
        <dbReference type="PROSITE" id="PS50102"/>
    </source>
</evidence>
<feature type="compositionally biased region" description="Basic and acidic residues" evidence="5">
    <location>
        <begin position="9"/>
        <end position="22"/>
    </location>
</feature>